<evidence type="ECO:0000313" key="8">
    <source>
        <dbReference type="Proteomes" id="UP000541810"/>
    </source>
</evidence>
<evidence type="ECO:0000256" key="5">
    <source>
        <dbReference type="SAM" id="SignalP"/>
    </source>
</evidence>
<dbReference type="Gene3D" id="3.40.720.10">
    <property type="entry name" value="Alkaline Phosphatase, subunit A"/>
    <property type="match status" value="2"/>
</dbReference>
<evidence type="ECO:0000256" key="3">
    <source>
        <dbReference type="ARBA" id="ARBA00022801"/>
    </source>
</evidence>
<dbReference type="Proteomes" id="UP000541810">
    <property type="component" value="Unassembled WGS sequence"/>
</dbReference>
<feature type="domain" description="Sulfatase N-terminal" evidence="6">
    <location>
        <begin position="72"/>
        <end position="405"/>
    </location>
</feature>
<dbReference type="InterPro" id="IPR050738">
    <property type="entry name" value="Sulfatase"/>
</dbReference>
<keyword evidence="8" id="KW-1185">Reference proteome</keyword>
<dbReference type="EMBL" id="JACHGY010000001">
    <property type="protein sequence ID" value="MBB6431603.1"/>
    <property type="molecule type" value="Genomic_DNA"/>
</dbReference>
<dbReference type="PANTHER" id="PTHR42693">
    <property type="entry name" value="ARYLSULFATASE FAMILY MEMBER"/>
    <property type="match status" value="1"/>
</dbReference>
<evidence type="ECO:0000256" key="1">
    <source>
        <dbReference type="ARBA" id="ARBA00008779"/>
    </source>
</evidence>
<keyword evidence="3" id="KW-0378">Hydrolase</keyword>
<keyword evidence="2" id="KW-0479">Metal-binding</keyword>
<dbReference type="GO" id="GO:0004065">
    <property type="term" value="F:arylsulfatase activity"/>
    <property type="evidence" value="ECO:0007669"/>
    <property type="project" value="TreeGrafter"/>
</dbReference>
<dbReference type="InterPro" id="IPR024607">
    <property type="entry name" value="Sulfatase_CS"/>
</dbReference>
<dbReference type="InterPro" id="IPR017850">
    <property type="entry name" value="Alkaline_phosphatase_core_sf"/>
</dbReference>
<evidence type="ECO:0000313" key="7">
    <source>
        <dbReference type="EMBL" id="MBB6431603.1"/>
    </source>
</evidence>
<protein>
    <submittedName>
        <fullName evidence="7">Arylsulfatase A-like enzyme</fullName>
    </submittedName>
</protein>
<dbReference type="RefSeq" id="WP_184679059.1">
    <property type="nucleotide sequence ID" value="NZ_JACHGY010000001.1"/>
</dbReference>
<evidence type="ECO:0000256" key="2">
    <source>
        <dbReference type="ARBA" id="ARBA00022723"/>
    </source>
</evidence>
<feature type="signal peptide" evidence="5">
    <location>
        <begin position="1"/>
        <end position="26"/>
    </location>
</feature>
<feature type="chain" id="PRO_5030586070" evidence="5">
    <location>
        <begin position="27"/>
        <end position="565"/>
    </location>
</feature>
<accession>A0A7X0H989</accession>
<comment type="similarity">
    <text evidence="1">Belongs to the sulfatase family.</text>
</comment>
<evidence type="ECO:0000256" key="4">
    <source>
        <dbReference type="ARBA" id="ARBA00022837"/>
    </source>
</evidence>
<sequence>MKSIISAWVLLLLVGASMNAVGNAQADAPRPNILLFFTDDLDFDEINLYDLTQYPSHTGMRQQGYYDGKPDQSDYFSNPRMLTPNLEKLASQGLTLNRFYITSPICTPSRFTILTGRYASRSQAFLHHSPAGGPANVNWGTGLKIAETNIAKALQDAGYFTGVVGKWHLGHDISRYDKELKTLDPMKPEDNQRIRDAHEDTCEAFKQAGFDFADSIYVGNIGEIHVPQMLKRENLPWVTQGALNFLDLQSPESDKPFFLYMSLPLPHNQFYDTQNRSGKGAGWWNNDPRATPGGYLDEAPTSQPSSDDVMRRIREAGLPDVNSMATNLDDSLGAVMAKLEERGLAENTVLIFTSDHQSRGKNTVYEAARVPFVVRWPGKIPAGVRSDLLCGNVDLPSTFLEWAGAENVPEDVGQDGVSLAQALLNPEDATPVRDALLLECGFARAVVTDRWKLIACRAPDEIMQRMAEDAARAEREGTRRYVAWDGRTNERNRGKRGFSAGVVMDSDRDFPHYFDADQLYDLDADPFEQVNLFGDEANRETIEQLQDQLRGFLETLPHTFGEFTP</sequence>
<evidence type="ECO:0000259" key="6">
    <source>
        <dbReference type="Pfam" id="PF00884"/>
    </source>
</evidence>
<gene>
    <name evidence="7" type="ORF">HNQ40_003409</name>
</gene>
<dbReference type="Pfam" id="PF00884">
    <property type="entry name" value="Sulfatase"/>
    <property type="match status" value="1"/>
</dbReference>
<comment type="caution">
    <text evidence="7">The sequence shown here is derived from an EMBL/GenBank/DDBJ whole genome shotgun (WGS) entry which is preliminary data.</text>
</comment>
<organism evidence="7 8">
    <name type="scientific">Algisphaera agarilytica</name>
    <dbReference type="NCBI Taxonomy" id="1385975"/>
    <lineage>
        <taxon>Bacteria</taxon>
        <taxon>Pseudomonadati</taxon>
        <taxon>Planctomycetota</taxon>
        <taxon>Phycisphaerae</taxon>
        <taxon>Phycisphaerales</taxon>
        <taxon>Phycisphaeraceae</taxon>
        <taxon>Algisphaera</taxon>
    </lineage>
</organism>
<dbReference type="SUPFAM" id="SSF53649">
    <property type="entry name" value="Alkaline phosphatase-like"/>
    <property type="match status" value="1"/>
</dbReference>
<keyword evidence="5" id="KW-0732">Signal</keyword>
<dbReference type="PROSITE" id="PS00149">
    <property type="entry name" value="SULFATASE_2"/>
    <property type="match status" value="1"/>
</dbReference>
<dbReference type="PROSITE" id="PS00523">
    <property type="entry name" value="SULFATASE_1"/>
    <property type="match status" value="1"/>
</dbReference>
<keyword evidence="4" id="KW-0106">Calcium</keyword>
<reference evidence="7 8" key="1">
    <citation type="submission" date="2020-08" db="EMBL/GenBank/DDBJ databases">
        <title>Genomic Encyclopedia of Type Strains, Phase IV (KMG-IV): sequencing the most valuable type-strain genomes for metagenomic binning, comparative biology and taxonomic classification.</title>
        <authorList>
            <person name="Goeker M."/>
        </authorList>
    </citation>
    <scope>NUCLEOTIDE SEQUENCE [LARGE SCALE GENOMIC DNA]</scope>
    <source>
        <strain evidence="7 8">DSM 103725</strain>
    </source>
</reference>
<dbReference type="InterPro" id="IPR000917">
    <property type="entry name" value="Sulfatase_N"/>
</dbReference>
<name>A0A7X0H989_9BACT</name>
<dbReference type="PANTHER" id="PTHR42693:SF53">
    <property type="entry name" value="ENDO-4-O-SULFATASE"/>
    <property type="match status" value="1"/>
</dbReference>
<dbReference type="AlphaFoldDB" id="A0A7X0H989"/>
<dbReference type="GO" id="GO:0046872">
    <property type="term" value="F:metal ion binding"/>
    <property type="evidence" value="ECO:0007669"/>
    <property type="project" value="UniProtKB-KW"/>
</dbReference>
<proteinExistence type="inferred from homology"/>